<comment type="caution">
    <text evidence="3">The sequence shown here is derived from an EMBL/GenBank/DDBJ whole genome shotgun (WGS) entry which is preliminary data.</text>
</comment>
<dbReference type="SUPFAM" id="SSF52058">
    <property type="entry name" value="L domain-like"/>
    <property type="match status" value="1"/>
</dbReference>
<protein>
    <recommendedName>
        <fullName evidence="5">Leucine-rich repeat-containing protein 51</fullName>
    </recommendedName>
</protein>
<gene>
    <name evidence="3" type="ORF">PCOR1329_LOCUS65654</name>
</gene>
<keyword evidence="4" id="KW-1185">Reference proteome</keyword>
<dbReference type="PANTHER" id="PTHR48051:SF54">
    <property type="entry name" value="LEUCINE-RICH REPEAT-CONTAINING PROTEIN"/>
    <property type="match status" value="1"/>
</dbReference>
<evidence type="ECO:0000313" key="3">
    <source>
        <dbReference type="EMBL" id="CAK0883437.1"/>
    </source>
</evidence>
<evidence type="ECO:0008006" key="5">
    <source>
        <dbReference type="Google" id="ProtNLM"/>
    </source>
</evidence>
<evidence type="ECO:0000256" key="1">
    <source>
        <dbReference type="ARBA" id="ARBA00022614"/>
    </source>
</evidence>
<dbReference type="EMBL" id="CAUYUJ010018416">
    <property type="protein sequence ID" value="CAK0883437.1"/>
    <property type="molecule type" value="Genomic_DNA"/>
</dbReference>
<reference evidence="3" key="1">
    <citation type="submission" date="2023-10" db="EMBL/GenBank/DDBJ databases">
        <authorList>
            <person name="Chen Y."/>
            <person name="Shah S."/>
            <person name="Dougan E. K."/>
            <person name="Thang M."/>
            <person name="Chan C."/>
        </authorList>
    </citation>
    <scope>NUCLEOTIDE SEQUENCE [LARGE SCALE GENOMIC DNA]</scope>
</reference>
<organism evidence="3 4">
    <name type="scientific">Prorocentrum cordatum</name>
    <dbReference type="NCBI Taxonomy" id="2364126"/>
    <lineage>
        <taxon>Eukaryota</taxon>
        <taxon>Sar</taxon>
        <taxon>Alveolata</taxon>
        <taxon>Dinophyceae</taxon>
        <taxon>Prorocentrales</taxon>
        <taxon>Prorocentraceae</taxon>
        <taxon>Prorocentrum</taxon>
    </lineage>
</organism>
<proteinExistence type="predicted"/>
<keyword evidence="2" id="KW-0677">Repeat</keyword>
<sequence>AGEAALRVCFEELRLSDAAALRVWPPAERAGPPRAAFELACVSEVRISSCPQLTWLPLGVCAMHTMKALVLISDSLSELPAEVGQLAQLTQLFLNGNFLRAVPEEVGALPVLEEACFDSNQLESLPPFTSPKLVLFTAPANHLAEMPPLAGGLDRLEVHGNRLTVLVPPGSLARWDNIKNLKLMGNRLRALPEARERVRGKCPQRAAKT</sequence>
<name>A0ABN9WDH6_9DINO</name>
<feature type="non-terminal residue" evidence="3">
    <location>
        <position position="1"/>
    </location>
</feature>
<keyword evidence="1" id="KW-0433">Leucine-rich repeat</keyword>
<evidence type="ECO:0000313" key="4">
    <source>
        <dbReference type="Proteomes" id="UP001189429"/>
    </source>
</evidence>
<dbReference type="PANTHER" id="PTHR48051">
    <property type="match status" value="1"/>
</dbReference>
<accession>A0ABN9WDH6</accession>
<dbReference type="Gene3D" id="3.80.10.10">
    <property type="entry name" value="Ribonuclease Inhibitor"/>
    <property type="match status" value="1"/>
</dbReference>
<dbReference type="Proteomes" id="UP001189429">
    <property type="component" value="Unassembled WGS sequence"/>
</dbReference>
<dbReference type="InterPro" id="IPR032675">
    <property type="entry name" value="LRR_dom_sf"/>
</dbReference>
<evidence type="ECO:0000256" key="2">
    <source>
        <dbReference type="ARBA" id="ARBA00022737"/>
    </source>
</evidence>
<dbReference type="InterPro" id="IPR050216">
    <property type="entry name" value="LRR_domain-containing"/>
</dbReference>